<comment type="caution">
    <text evidence="2">The sequence shown here is derived from an EMBL/GenBank/DDBJ whole genome shotgun (WGS) entry which is preliminary data.</text>
</comment>
<gene>
    <name evidence="2" type="ORF">BX611_2459</name>
</gene>
<evidence type="ECO:0008006" key="4">
    <source>
        <dbReference type="Google" id="ProtNLM"/>
    </source>
</evidence>
<feature type="signal peptide" evidence="1">
    <location>
        <begin position="1"/>
        <end position="19"/>
    </location>
</feature>
<keyword evidence="3" id="KW-1185">Reference proteome</keyword>
<dbReference type="OrthoDB" id="1491239at2"/>
<dbReference type="AlphaFoldDB" id="A0A3D9RTE0"/>
<dbReference type="RefSeq" id="WP_115881612.1">
    <property type="nucleotide sequence ID" value="NZ_QTTQ01000011.1"/>
</dbReference>
<dbReference type="Proteomes" id="UP000256429">
    <property type="component" value="Unassembled WGS sequence"/>
</dbReference>
<evidence type="ECO:0000313" key="3">
    <source>
        <dbReference type="Proteomes" id="UP000256429"/>
    </source>
</evidence>
<reference evidence="2 3" key="1">
    <citation type="submission" date="2018-08" db="EMBL/GenBank/DDBJ databases">
        <title>Genomic Encyclopedia of Type Strains, Phase III (KMG-III): the genomes of soil and plant-associated and newly described type strains.</title>
        <authorList>
            <person name="Whitman W."/>
        </authorList>
    </citation>
    <scope>NUCLEOTIDE SEQUENCE [LARGE SCALE GENOMIC DNA]</scope>
    <source>
        <strain evidence="2 3">325-5</strain>
    </source>
</reference>
<proteinExistence type="predicted"/>
<dbReference type="EMBL" id="QTTQ01000011">
    <property type="protein sequence ID" value="REE80804.1"/>
    <property type="molecule type" value="Genomic_DNA"/>
</dbReference>
<evidence type="ECO:0000256" key="1">
    <source>
        <dbReference type="SAM" id="SignalP"/>
    </source>
</evidence>
<organism evidence="2 3">
    <name type="scientific">Lutibacter oceani</name>
    <dbReference type="NCBI Taxonomy" id="1853311"/>
    <lineage>
        <taxon>Bacteria</taxon>
        <taxon>Pseudomonadati</taxon>
        <taxon>Bacteroidota</taxon>
        <taxon>Flavobacteriia</taxon>
        <taxon>Flavobacteriales</taxon>
        <taxon>Flavobacteriaceae</taxon>
        <taxon>Lutibacter</taxon>
    </lineage>
</organism>
<protein>
    <recommendedName>
        <fullName evidence="4">Long-subunit fatty acid transport protein</fullName>
    </recommendedName>
</protein>
<dbReference type="SUPFAM" id="SSF56935">
    <property type="entry name" value="Porins"/>
    <property type="match status" value="1"/>
</dbReference>
<feature type="chain" id="PRO_5017591912" description="Long-subunit fatty acid transport protein" evidence="1">
    <location>
        <begin position="20"/>
        <end position="409"/>
    </location>
</feature>
<accession>A0A3D9RTE0</accession>
<sequence>MKLKLITLFFTLFSFIIFAQSDLDSPYSIFGLGKENSNFFGASSALGNTGIGYKTGTSLNKLNPASLTAINKNSFLYEIGINNTFSIKQDNNSTQNNFDFNFTHIAIGFSATEFWKMSFGLIPKTKVNYEIDLFQPVEGTINSYNTNIIGLGGLNEVFWGHGLKVTKNLSLGLELLAYFGSINQEKRIEYNATSIYLNEHTNYKGFGLKGAFQYSLNKTTIGATFNLPSTLNGTQDVEGIKTYNSGSETSIIEETGNEIENFELPLNIGVGISTTFKNVLLNIDLQKNYWSDSYISNSNFNYRDQSIYGLGIEYKSSKNLFQYWNKVIYRMGINYDTGYLTLSNTKIDSYGFSAGLGLPISNNSFSTLNLSYSYGKEGTLNKNLIIDNFHKLSINVSLNSNWFQKQKIF</sequence>
<evidence type="ECO:0000313" key="2">
    <source>
        <dbReference type="EMBL" id="REE80804.1"/>
    </source>
</evidence>
<dbReference type="Gene3D" id="2.40.160.60">
    <property type="entry name" value="Outer membrane protein transport protein (OMPP1/FadL/TodX)"/>
    <property type="match status" value="1"/>
</dbReference>
<name>A0A3D9RTE0_9FLAO</name>
<keyword evidence="1" id="KW-0732">Signal</keyword>